<name>A0ABU5VRE5_9BACT</name>
<evidence type="ECO:0000313" key="3">
    <source>
        <dbReference type="Proteomes" id="UP001302274"/>
    </source>
</evidence>
<evidence type="ECO:0000313" key="2">
    <source>
        <dbReference type="EMBL" id="MEA9355633.1"/>
    </source>
</evidence>
<organism evidence="2 3">
    <name type="scientific">Bacteriovorax antarcticus</name>
    <dbReference type="NCBI Taxonomy" id="3088717"/>
    <lineage>
        <taxon>Bacteria</taxon>
        <taxon>Pseudomonadati</taxon>
        <taxon>Bdellovibrionota</taxon>
        <taxon>Bacteriovoracia</taxon>
        <taxon>Bacteriovoracales</taxon>
        <taxon>Bacteriovoracaceae</taxon>
        <taxon>Bacteriovorax</taxon>
    </lineage>
</organism>
<keyword evidence="3" id="KW-1185">Reference proteome</keyword>
<sequence length="154" mass="17711">MHHAKRFLFLILLTLTFTSTQSIAGGLTEIERPDCLSFPKIIDFKNAVANVHYEMKSYETTCDHNGNNCDYNEYLQINYKYLNVSTSDFYSRDGKFVTTRIIKILSDLTANGYKHENEEIEALWNMAAADLREQITKAIYNDPNGACEDSVYKN</sequence>
<accession>A0ABU5VRE5</accession>
<proteinExistence type="predicted"/>
<feature type="chain" id="PRO_5046590788" evidence="1">
    <location>
        <begin position="25"/>
        <end position="154"/>
    </location>
</feature>
<reference evidence="2 3" key="1">
    <citation type="submission" date="2023-11" db="EMBL/GenBank/DDBJ databases">
        <title>A Novel Polar Bacteriovorax (B. antarcticus) Isolated from the Biocrust in Antarctica.</title>
        <authorList>
            <person name="Mun W."/>
            <person name="Choi S.Y."/>
            <person name="Mitchell R.J."/>
        </authorList>
    </citation>
    <scope>NUCLEOTIDE SEQUENCE [LARGE SCALE GENOMIC DNA]</scope>
    <source>
        <strain evidence="2 3">PP10</strain>
    </source>
</reference>
<dbReference type="Proteomes" id="UP001302274">
    <property type="component" value="Unassembled WGS sequence"/>
</dbReference>
<evidence type="ECO:0000256" key="1">
    <source>
        <dbReference type="SAM" id="SignalP"/>
    </source>
</evidence>
<keyword evidence="1" id="KW-0732">Signal</keyword>
<dbReference type="RefSeq" id="WP_323575250.1">
    <property type="nucleotide sequence ID" value="NZ_JAYGJQ010000001.1"/>
</dbReference>
<comment type="caution">
    <text evidence="2">The sequence shown here is derived from an EMBL/GenBank/DDBJ whole genome shotgun (WGS) entry which is preliminary data.</text>
</comment>
<dbReference type="EMBL" id="JAYGJQ010000001">
    <property type="protein sequence ID" value="MEA9355633.1"/>
    <property type="molecule type" value="Genomic_DNA"/>
</dbReference>
<gene>
    <name evidence="2" type="ORF">SHI21_05460</name>
</gene>
<protein>
    <submittedName>
        <fullName evidence="2">Uncharacterized protein</fullName>
    </submittedName>
</protein>
<feature type="signal peptide" evidence="1">
    <location>
        <begin position="1"/>
        <end position="24"/>
    </location>
</feature>